<evidence type="ECO:0000313" key="3">
    <source>
        <dbReference type="Proteomes" id="UP000297776"/>
    </source>
</evidence>
<gene>
    <name evidence="2" type="ORF">E2626_16940</name>
</gene>
<feature type="domain" description="RNA polymerase sigma-70 region 4" evidence="1">
    <location>
        <begin position="121"/>
        <end position="168"/>
    </location>
</feature>
<dbReference type="SUPFAM" id="SSF88659">
    <property type="entry name" value="Sigma3 and sigma4 domains of RNA polymerase sigma factors"/>
    <property type="match status" value="1"/>
</dbReference>
<keyword evidence="3" id="KW-1185">Reference proteome</keyword>
<dbReference type="OrthoDB" id="2449942at2"/>
<evidence type="ECO:0000313" key="2">
    <source>
        <dbReference type="EMBL" id="TFD96647.1"/>
    </source>
</evidence>
<dbReference type="Proteomes" id="UP000297776">
    <property type="component" value="Unassembled WGS sequence"/>
</dbReference>
<dbReference type="AlphaFoldDB" id="A0A4Y8L2Y8"/>
<comment type="caution">
    <text evidence="2">The sequence shown here is derived from an EMBL/GenBank/DDBJ whole genome shotgun (WGS) entry which is preliminary data.</text>
</comment>
<organism evidence="2 3">
    <name type="scientific">Jeotgalibacillus salarius</name>
    <dbReference type="NCBI Taxonomy" id="546023"/>
    <lineage>
        <taxon>Bacteria</taxon>
        <taxon>Bacillati</taxon>
        <taxon>Bacillota</taxon>
        <taxon>Bacilli</taxon>
        <taxon>Bacillales</taxon>
        <taxon>Caryophanaceae</taxon>
        <taxon>Jeotgalibacillus</taxon>
    </lineage>
</organism>
<sequence>MQKNLYETTVEMRDGGERETLELLSMFEPVIHKYGRLLDGEDTKQDLKLHLLKAARKMPLEQLKDKNNKVIFSYLAKSLKYEFIRLSKKNSKKIEFEQAFEVKNIADEAVMNSEIELLEMMEVLTSQESFVIECMYVSDLSATELAQYMRISRQAVNQTKNRALKKIKCLYFGHEKEKRKPSDSVQ</sequence>
<dbReference type="InterPro" id="IPR013324">
    <property type="entry name" value="RNA_pol_sigma_r3/r4-like"/>
</dbReference>
<dbReference type="GO" id="GO:0006352">
    <property type="term" value="P:DNA-templated transcription initiation"/>
    <property type="evidence" value="ECO:0007669"/>
    <property type="project" value="InterPro"/>
</dbReference>
<dbReference type="RefSeq" id="WP_134383371.1">
    <property type="nucleotide sequence ID" value="NZ_SORX01000020.1"/>
</dbReference>
<dbReference type="Pfam" id="PF04545">
    <property type="entry name" value="Sigma70_r4"/>
    <property type="match status" value="1"/>
</dbReference>
<evidence type="ECO:0000259" key="1">
    <source>
        <dbReference type="Pfam" id="PF04545"/>
    </source>
</evidence>
<dbReference type="InterPro" id="IPR007630">
    <property type="entry name" value="RNA_pol_sigma70_r4"/>
</dbReference>
<protein>
    <submittedName>
        <fullName evidence="2">Sigma-70 family RNA polymerase sigma factor</fullName>
    </submittedName>
</protein>
<dbReference type="GO" id="GO:0003700">
    <property type="term" value="F:DNA-binding transcription factor activity"/>
    <property type="evidence" value="ECO:0007669"/>
    <property type="project" value="InterPro"/>
</dbReference>
<name>A0A4Y8L2Y8_9BACL</name>
<dbReference type="EMBL" id="SORX01000020">
    <property type="protein sequence ID" value="TFD96647.1"/>
    <property type="molecule type" value="Genomic_DNA"/>
</dbReference>
<reference evidence="2 3" key="1">
    <citation type="submission" date="2019-03" db="EMBL/GenBank/DDBJ databases">
        <authorList>
            <person name="Yang Y."/>
        </authorList>
    </citation>
    <scope>NUCLEOTIDE SEQUENCE [LARGE SCALE GENOMIC DNA]</scope>
    <source>
        <strain evidence="2 3">ASL-1</strain>
    </source>
</reference>
<accession>A0A4Y8L2Y8</accession>
<dbReference type="Gene3D" id="1.20.140.160">
    <property type="match status" value="1"/>
</dbReference>
<proteinExistence type="predicted"/>